<dbReference type="Proteomes" id="UP000282386">
    <property type="component" value="Chromosome"/>
</dbReference>
<evidence type="ECO:0000313" key="6">
    <source>
        <dbReference type="EMBL" id="VEI24924.1"/>
    </source>
</evidence>
<dbReference type="InterPro" id="IPR031325">
    <property type="entry name" value="RHS_repeat"/>
</dbReference>
<dbReference type="InterPro" id="IPR022385">
    <property type="entry name" value="Rhs_assc_core"/>
</dbReference>
<name>A0A7Z9D5Y6_9MICC</name>
<dbReference type="EMBL" id="LR134479">
    <property type="protein sequence ID" value="VEI24924.1"/>
    <property type="molecule type" value="Genomic_DNA"/>
</dbReference>
<dbReference type="Gene3D" id="2.180.10.10">
    <property type="entry name" value="RHS repeat-associated core"/>
    <property type="match status" value="3"/>
</dbReference>
<evidence type="ECO:0000259" key="5">
    <source>
        <dbReference type="Pfam" id="PF25023"/>
    </source>
</evidence>
<evidence type="ECO:0000259" key="4">
    <source>
        <dbReference type="Pfam" id="PF20148"/>
    </source>
</evidence>
<keyword evidence="3" id="KW-1133">Transmembrane helix</keyword>
<dbReference type="Pfam" id="PF20148">
    <property type="entry name" value="DUF6531"/>
    <property type="match status" value="1"/>
</dbReference>
<dbReference type="Pfam" id="PF05593">
    <property type="entry name" value="RHS_repeat"/>
    <property type="match status" value="5"/>
</dbReference>
<sequence length="2431" mass="262187">MQPNTKPVIFDFTSAETFVSALKKCKEKIENQIPERNKVTEYAKTELKGKYAQIFSDNADNSTVLAQEIINALENAAKNMQEYIQAAHEEVRIRAEIEDWEGREDARRKLRANKTLKVKNEEYYVPPKYRDINPDDPTPPKPKETTPPHYEPYISTSASKAYQKFQEKSQYTGGVTPTALGYTQWGNNLNHAPSIYADYSYNPKVISGNFTQDKVSGIPANLFTYCEKIKNMGPVIENEQSVLKNTYNTFKQGTKWGEFDADALIEAVYMWVQDTYLEAVRAGKVGEALWKAGSQGDLNEANPNLSNPYRVHTADGSVVFSNVEDIPLKGSLPFVPSATITGGVPSSGYSNDPVSVATGNFIEPELDLAFDNTAARTLKLRRMYNSVAVVHQGELPSGIFGPGWSSTLDTKLVFTSDEAQWYTDDGRILSFTREGDGYSRAPGEPWWLTKTTPGDSLYDRANSMCVQAHEQTGAEFTSYTNPHYWAITNNEHTTHTFAADGTWVSTTVGHPSNTVVAVRKNYSAQGSRPESAATQNSPITDLVHPTTGRAIHIDYARRDGETARPSQAYTYNTVGGHAGMPLTIAEYGYTPTGHLTTVSTATGTRTYTHTPEGLIHEVSDVNGHVEVTNTYDNDGRVVHQVSEYDYDISYQYAPGGITIISGENAGVAPNIFYSDEKGRLIGVTASDGSHYTMRYNSLNNRVSETQRDGSTVTRSFDERGRLVRERTPEGADYTYSWDEYDRVTAVSVLDARDTINLGTPITISYGYTDESNPNPSMLTDGTGATTYYEWDGNGNLTSSTDPTGVTTTFGYDIHGDLISVTDGAGNVIRLVRDEQGRITQTINPLGETCTLRYNASGVPISYEDAAGSRWTFTYPQVTDTRCVPAIVREKQQLQNRQTSEGLTHGVLPSAVTDPYGNTTTFTYNRANDIVSITDPLGRVLENVYDVRGNLAKVINEAGSTWSYTYDGLSQLTTVTDPAGGITRYTYDMNSEITSVTDPTGVEVKYSVNRKHGIEETVDAFGSSFRQVDVLGRVVSEGSTRKPIAHGSGHGIKAQLKSVMTEETGVVTYDAAGRPVEVLDAAGGLTCYERDGAGRVLRVISAAGRIETYDYDAAGRVISHAVGLDAPRRYTDEAGVSRVVEPSAWAITRLEYDAASQIIRRVNPNGSVEKITYDVCGRVIGVESGARVASYEYDLCGRLVGVRDSSFGQRRFKYDAAGQMIQATDGLGFRTHFSYTATGQVCRVVDATGQVTDYEYDAMDRLVRVIKAAGTVDESVQEYAYDAAGRLIRAHDGVREYTHTYDYAAGGRLSHTCVDGVKAAEFGVQDQGRTVWVRDYASVQALDGNASGDAFVQHRFVYDARGLLVERSRSGVMTDTSGESSGAADVDAQVQALNTFTNTGAYTLTLGYDADGYRTRMVTPYGETAVIYDGAGRMVRVSDAGASAGVGAELSYDVLGRLTRVQVADVVSSWEFDDISGLACSYTQEELVGDASGYGRQSQVLAQTNVIRDEQGRVVGLDSADGLVVYTYDAAGQLTGSRAGDLEFEWVFEAGLMQTERTWRRTDAGEYDGMGERVLLSERSFAYNRLNQLTETVLVEYAAAIAPEFVGLQDEVMNRTITSYEYNAAGERILERVASNLGVRSVREYTWGVFGGLASVTDTVSTDAFHRNFYGVTGSASRVRLVSDVTGELAQVTGAEGASVPLVWDPNPVADIPSVIGAGGMPAPGSDGGFSQVGTAGGMNPWGTPEAAMLPSVLAEFSSHAGAGLPAGFVFNGAGSVSAAGLEVMGARVADPASRRFLSTDPLPAVTGTGFFADTYAFCGNNPVGLIDPWGTQEVSNELANDTSIKGWVSRNARELKEIFFILGIAIAVGAAPFTGGLSLYSAAVGMLAGGSAGAFLAMSNTIGTRMDKKGYVDLGNLSDEGFRGMLQGMALGAGETLIFGYGGKYTYEGYTYFKNTRMGQYAISTGNSLKTTATQSRIYQAATQTVSAGWQGAKQMAQREISQIPKMVRAIPEYPVVQYARSAAYAGGARAKGAVEAGWNGAKQMAGREVSQVSNMVRAIPEYPVVQYARSAAYAGGARAKGAVEAGWNTTKEMAKSSWEAGKAAGQRYTPVVWNGTKNAGVNFATGAGTNAVFYGGEYGLKRALGAQEDFNWGELGMYMGSGATGNVLGGSVKPMVGSGIQRFNNRSVKGNGGTPRFTINPEGKLRTGLEASGAGALNLANAEAWNLATGKGDLSNGDKAYALLAGGLGSQVGGFKTPLRGADGKRLSFEDTKLGAPLKAPSYMDSYRAMAAGHPGRRTSASEWNRVVGYGTANAGVMALTDLAKSYVVNPLVEYAVNPAMDYVKDNAPHMGEVRRWPQPMKDMYRLWEQYWPWGDYVPSPSSAQNADLVSGAGPVQSQQQESEIIKPSNPQEEAVANQAPVQHPNGGVL</sequence>
<evidence type="ECO:0000256" key="2">
    <source>
        <dbReference type="SAM" id="MobiDB-lite"/>
    </source>
</evidence>
<feature type="transmembrane region" description="Helical" evidence="3">
    <location>
        <begin position="1858"/>
        <end position="1880"/>
    </location>
</feature>
<dbReference type="Pfam" id="PF25023">
    <property type="entry name" value="TEN_YD-shell"/>
    <property type="match status" value="1"/>
</dbReference>
<accession>A0A7Z9D5Y6</accession>
<dbReference type="InterPro" id="IPR045351">
    <property type="entry name" value="DUF6531"/>
</dbReference>
<feature type="region of interest" description="Disordered" evidence="2">
    <location>
        <begin position="126"/>
        <end position="151"/>
    </location>
</feature>
<dbReference type="InterPro" id="IPR006530">
    <property type="entry name" value="YD"/>
</dbReference>
<evidence type="ECO:0000313" key="7">
    <source>
        <dbReference type="Proteomes" id="UP000282386"/>
    </source>
</evidence>
<keyword evidence="3" id="KW-0812">Transmembrane</keyword>
<reference evidence="6 7" key="1">
    <citation type="submission" date="2018-12" db="EMBL/GenBank/DDBJ databases">
        <authorList>
            <consortium name="Pathogen Informatics"/>
        </authorList>
    </citation>
    <scope>NUCLEOTIDE SEQUENCE [LARGE SCALE GENOMIC DNA]</scope>
    <source>
        <strain evidence="6 7">NCTC10207</strain>
    </source>
</reference>
<proteinExistence type="predicted"/>
<evidence type="ECO:0000256" key="3">
    <source>
        <dbReference type="SAM" id="Phobius"/>
    </source>
</evidence>
<dbReference type="InterPro" id="IPR050708">
    <property type="entry name" value="T6SS_VgrG/RHS"/>
</dbReference>
<evidence type="ECO:0000256" key="1">
    <source>
        <dbReference type="ARBA" id="ARBA00022737"/>
    </source>
</evidence>
<feature type="region of interest" description="Disordered" evidence="2">
    <location>
        <begin position="2384"/>
        <end position="2431"/>
    </location>
</feature>
<organism evidence="6 7">
    <name type="scientific">Rothia aeria</name>
    <dbReference type="NCBI Taxonomy" id="172042"/>
    <lineage>
        <taxon>Bacteria</taxon>
        <taxon>Bacillati</taxon>
        <taxon>Actinomycetota</taxon>
        <taxon>Actinomycetes</taxon>
        <taxon>Micrococcales</taxon>
        <taxon>Micrococcaceae</taxon>
        <taxon>Rothia</taxon>
    </lineage>
</organism>
<feature type="domain" description="Teneurin-like YD-shell" evidence="5">
    <location>
        <begin position="1169"/>
        <end position="1315"/>
    </location>
</feature>
<dbReference type="NCBIfam" id="TIGR03696">
    <property type="entry name" value="Rhs_assc_core"/>
    <property type="match status" value="1"/>
</dbReference>
<dbReference type="PANTHER" id="PTHR32305:SF15">
    <property type="entry name" value="PROTEIN RHSA-RELATED"/>
    <property type="match status" value="1"/>
</dbReference>
<dbReference type="InterPro" id="IPR056823">
    <property type="entry name" value="TEN-like_YD-shell"/>
</dbReference>
<feature type="region of interest" description="Disordered" evidence="2">
    <location>
        <begin position="2184"/>
        <end position="2203"/>
    </location>
</feature>
<feature type="domain" description="DUF6531" evidence="4">
    <location>
        <begin position="352"/>
        <end position="431"/>
    </location>
</feature>
<dbReference type="PANTHER" id="PTHR32305">
    <property type="match status" value="1"/>
</dbReference>
<protein>
    <submittedName>
        <fullName evidence="6">Cell wall-associated polypeptide CWBP200</fullName>
    </submittedName>
</protein>
<keyword evidence="1" id="KW-0677">Repeat</keyword>
<keyword evidence="3" id="KW-0472">Membrane</keyword>
<gene>
    <name evidence="6" type="primary">wapA_6</name>
    <name evidence="6" type="ORF">NCTC10207_02323</name>
</gene>
<dbReference type="NCBIfam" id="TIGR01643">
    <property type="entry name" value="YD_repeat_2x"/>
    <property type="match status" value="10"/>
</dbReference>